<reference evidence="1" key="1">
    <citation type="submission" date="2021-10" db="EMBL/GenBank/DDBJ databases">
        <title>Collection of gut derived symbiotic bacterial strains cultured from healthy donors.</title>
        <authorList>
            <person name="Lin H."/>
            <person name="Littmann E."/>
            <person name="Kohout C."/>
            <person name="Pamer E.G."/>
        </authorList>
    </citation>
    <scope>NUCLEOTIDE SEQUENCE</scope>
    <source>
        <strain evidence="1">DFI.9.42</strain>
    </source>
</reference>
<dbReference type="Proteomes" id="UP001197684">
    <property type="component" value="Unassembled WGS sequence"/>
</dbReference>
<name>A0AAW4UKM1_9FIRM</name>
<evidence type="ECO:0000313" key="1">
    <source>
        <dbReference type="EMBL" id="MCB6939433.1"/>
    </source>
</evidence>
<sequence>MRRIEDGDMYCVYNGKKYKIKKKNDKYIITSRVRKEDFINYIDVLGNKHSELYMKIVKANEVDIIYNEDVFIKYKDKYFQLFADKVSRNAVLADSYMIWTNSEQLAQEYIFEKKEQFVFIKYITRKEIGAVKIVKTPVLDFKDIEQSEEIIEGDALDSWLSELI</sequence>
<evidence type="ECO:0000313" key="2">
    <source>
        <dbReference type="Proteomes" id="UP001197684"/>
    </source>
</evidence>
<accession>A0AAW4UKM1</accession>
<comment type="caution">
    <text evidence="1">The sequence shown here is derived from an EMBL/GenBank/DDBJ whole genome shotgun (WGS) entry which is preliminary data.</text>
</comment>
<dbReference type="AlphaFoldDB" id="A0AAW4UKM1"/>
<protein>
    <submittedName>
        <fullName evidence="1">Uncharacterized protein</fullName>
    </submittedName>
</protein>
<gene>
    <name evidence="1" type="ORF">LIZ56_13595</name>
</gene>
<proteinExistence type="predicted"/>
<dbReference type="EMBL" id="JAJCJK010000027">
    <property type="protein sequence ID" value="MCB6939433.1"/>
    <property type="molecule type" value="Genomic_DNA"/>
</dbReference>
<organism evidence="1 2">
    <name type="scientific">Agathobacter rectalis</name>
    <dbReference type="NCBI Taxonomy" id="39491"/>
    <lineage>
        <taxon>Bacteria</taxon>
        <taxon>Bacillati</taxon>
        <taxon>Bacillota</taxon>
        <taxon>Clostridia</taxon>
        <taxon>Lachnospirales</taxon>
        <taxon>Lachnospiraceae</taxon>
        <taxon>Agathobacter</taxon>
    </lineage>
</organism>